<comment type="caution">
    <text evidence="1">The sequence shown here is derived from an EMBL/GenBank/DDBJ whole genome shotgun (WGS) entry which is preliminary data.</text>
</comment>
<organism evidence="1 2">
    <name type="scientific">Anisodus acutangulus</name>
    <dbReference type="NCBI Taxonomy" id="402998"/>
    <lineage>
        <taxon>Eukaryota</taxon>
        <taxon>Viridiplantae</taxon>
        <taxon>Streptophyta</taxon>
        <taxon>Embryophyta</taxon>
        <taxon>Tracheophyta</taxon>
        <taxon>Spermatophyta</taxon>
        <taxon>Magnoliopsida</taxon>
        <taxon>eudicotyledons</taxon>
        <taxon>Gunneridae</taxon>
        <taxon>Pentapetalae</taxon>
        <taxon>asterids</taxon>
        <taxon>lamiids</taxon>
        <taxon>Solanales</taxon>
        <taxon>Solanaceae</taxon>
        <taxon>Solanoideae</taxon>
        <taxon>Hyoscyameae</taxon>
        <taxon>Anisodus</taxon>
    </lineage>
</organism>
<gene>
    <name evidence="1" type="ORF">K7X08_010655</name>
</gene>
<keyword evidence="2" id="KW-1185">Reference proteome</keyword>
<evidence type="ECO:0000313" key="2">
    <source>
        <dbReference type="Proteomes" id="UP001152561"/>
    </source>
</evidence>
<dbReference type="EMBL" id="JAJAGQ010000012">
    <property type="protein sequence ID" value="KAJ8547069.1"/>
    <property type="molecule type" value="Genomic_DNA"/>
</dbReference>
<sequence length="93" mass="10092">MPTNESILATEQVDVNQHDNPIVDAGGFGSQIQIETFQNTSLDSDILSHEETRMPIDENFVIAPSDVGLSFVTDVGAIAVSDKVEQFDVLQIS</sequence>
<name>A0A9Q1RA03_9SOLA</name>
<evidence type="ECO:0000313" key="1">
    <source>
        <dbReference type="EMBL" id="KAJ8547069.1"/>
    </source>
</evidence>
<proteinExistence type="predicted"/>
<dbReference type="Proteomes" id="UP001152561">
    <property type="component" value="Unassembled WGS sequence"/>
</dbReference>
<reference evidence="2" key="1">
    <citation type="journal article" date="2023" name="Proc. Natl. Acad. Sci. U.S.A.">
        <title>Genomic and structural basis for evolution of tropane alkaloid biosynthesis.</title>
        <authorList>
            <person name="Wanga Y.-J."/>
            <person name="Taina T."/>
            <person name="Yua J.-Y."/>
            <person name="Lia J."/>
            <person name="Xua B."/>
            <person name="Chenc J."/>
            <person name="D'Auriad J.C."/>
            <person name="Huanga J.-P."/>
            <person name="Huanga S.-X."/>
        </authorList>
    </citation>
    <scope>NUCLEOTIDE SEQUENCE [LARGE SCALE GENOMIC DNA]</scope>
    <source>
        <strain evidence="2">cv. KIB-2019</strain>
    </source>
</reference>
<accession>A0A9Q1RA03</accession>
<protein>
    <submittedName>
        <fullName evidence="1">Uncharacterized protein</fullName>
    </submittedName>
</protein>
<dbReference type="AlphaFoldDB" id="A0A9Q1RA03"/>